<keyword evidence="1" id="KW-0812">Transmembrane</keyword>
<keyword evidence="3" id="KW-1185">Reference proteome</keyword>
<accession>A0ABT9CXP4</accession>
<proteinExistence type="predicted"/>
<evidence type="ECO:0000313" key="2">
    <source>
        <dbReference type="EMBL" id="MDO7930269.1"/>
    </source>
</evidence>
<reference evidence="2 3" key="1">
    <citation type="submission" date="2023-07" db="EMBL/GenBank/DDBJ databases">
        <title>Identification of four novel Pseudomonas species associated with bacterial leaf spot of cucurbits.</title>
        <authorList>
            <person name="Fullem K.R."/>
        </authorList>
    </citation>
    <scope>NUCLEOTIDE SEQUENCE [LARGE SCALE GENOMIC DNA]</scope>
    <source>
        <strain evidence="2 3">KFB 138</strain>
    </source>
</reference>
<name>A0ABT9CXP4_9PSED</name>
<gene>
    <name evidence="2" type="ORF">Q6A51_26215</name>
</gene>
<keyword evidence="1" id="KW-1133">Transmembrane helix</keyword>
<feature type="transmembrane region" description="Helical" evidence="1">
    <location>
        <begin position="12"/>
        <end position="34"/>
    </location>
</feature>
<dbReference type="Proteomes" id="UP001223016">
    <property type="component" value="Unassembled WGS sequence"/>
</dbReference>
<comment type="caution">
    <text evidence="2">The sequence shown here is derived from an EMBL/GenBank/DDBJ whole genome shotgun (WGS) entry which is preliminary data.</text>
</comment>
<feature type="transmembrane region" description="Helical" evidence="1">
    <location>
        <begin position="55"/>
        <end position="75"/>
    </location>
</feature>
<sequence length="90" mass="9956">MNLKEDWVMLRFVNTTVASGVMFILPLILICILLEKALQLMHKAAAKALPMLETYSVAGLTLLTIIAIVALVFLFPSRTFGPDQSGIRHD</sequence>
<evidence type="ECO:0000256" key="1">
    <source>
        <dbReference type="SAM" id="Phobius"/>
    </source>
</evidence>
<keyword evidence="1" id="KW-0472">Membrane</keyword>
<protein>
    <submittedName>
        <fullName evidence="2">Uncharacterized protein</fullName>
    </submittedName>
</protein>
<evidence type="ECO:0000313" key="3">
    <source>
        <dbReference type="Proteomes" id="UP001223016"/>
    </source>
</evidence>
<dbReference type="RefSeq" id="WP_304576061.1">
    <property type="nucleotide sequence ID" value="NZ_JAUQOO010000034.1"/>
</dbReference>
<dbReference type="EMBL" id="JAUQOO010000034">
    <property type="protein sequence ID" value="MDO7930269.1"/>
    <property type="molecule type" value="Genomic_DNA"/>
</dbReference>
<organism evidence="2 3">
    <name type="scientific">Pseudomonas serbiensis</name>
    <dbReference type="NCBI Taxonomy" id="3064350"/>
    <lineage>
        <taxon>Bacteria</taxon>
        <taxon>Pseudomonadati</taxon>
        <taxon>Pseudomonadota</taxon>
        <taxon>Gammaproteobacteria</taxon>
        <taxon>Pseudomonadales</taxon>
        <taxon>Pseudomonadaceae</taxon>
        <taxon>Pseudomonas</taxon>
    </lineage>
</organism>